<dbReference type="Proteomes" id="UP000268857">
    <property type="component" value="Unassembled WGS sequence"/>
</dbReference>
<dbReference type="Gene3D" id="2.60.200.20">
    <property type="match status" value="1"/>
</dbReference>
<reference evidence="2 3" key="1">
    <citation type="journal article" date="2019" name="Genome Biol. Evol.">
        <title>Day and night: Metabolic profiles and evolutionary relationships of six axenic non-marine cyanobacteria.</title>
        <authorList>
            <person name="Will S.E."/>
            <person name="Henke P."/>
            <person name="Boedeker C."/>
            <person name="Huang S."/>
            <person name="Brinkmann H."/>
            <person name="Rohde M."/>
            <person name="Jarek M."/>
            <person name="Friedl T."/>
            <person name="Seufert S."/>
            <person name="Schumacher M."/>
            <person name="Overmann J."/>
            <person name="Neumann-Schaal M."/>
            <person name="Petersen J."/>
        </authorList>
    </citation>
    <scope>NUCLEOTIDE SEQUENCE [LARGE SCALE GENOMIC DNA]</scope>
    <source>
        <strain evidence="2 3">PCC 6912</strain>
    </source>
</reference>
<dbReference type="Pfam" id="PF00498">
    <property type="entry name" value="FHA"/>
    <property type="match status" value="1"/>
</dbReference>
<dbReference type="EMBL" id="RSCJ01000015">
    <property type="protein sequence ID" value="RUR78290.1"/>
    <property type="molecule type" value="Genomic_DNA"/>
</dbReference>
<gene>
    <name evidence="2" type="ORF">PCC6912_36320</name>
</gene>
<dbReference type="SUPFAM" id="SSF49879">
    <property type="entry name" value="SMAD/FHA domain"/>
    <property type="match status" value="1"/>
</dbReference>
<evidence type="ECO:0000313" key="2">
    <source>
        <dbReference type="EMBL" id="RUR78290.1"/>
    </source>
</evidence>
<dbReference type="InterPro" id="IPR000253">
    <property type="entry name" value="FHA_dom"/>
</dbReference>
<dbReference type="RefSeq" id="WP_392408247.1">
    <property type="nucleotide sequence ID" value="NZ_CP170746.1"/>
</dbReference>
<proteinExistence type="predicted"/>
<organism evidence="2 3">
    <name type="scientific">Chlorogloeopsis fritschii PCC 6912</name>
    <dbReference type="NCBI Taxonomy" id="211165"/>
    <lineage>
        <taxon>Bacteria</taxon>
        <taxon>Bacillati</taxon>
        <taxon>Cyanobacteriota</taxon>
        <taxon>Cyanophyceae</taxon>
        <taxon>Nostocales</taxon>
        <taxon>Chlorogloeopsidaceae</taxon>
        <taxon>Chlorogloeopsis</taxon>
    </lineage>
</organism>
<comment type="caution">
    <text evidence="2">The sequence shown here is derived from an EMBL/GenBank/DDBJ whole genome shotgun (WGS) entry which is preliminary data.</text>
</comment>
<feature type="domain" description="FHA" evidence="1">
    <location>
        <begin position="33"/>
        <end position="81"/>
    </location>
</feature>
<evidence type="ECO:0000313" key="3">
    <source>
        <dbReference type="Proteomes" id="UP000268857"/>
    </source>
</evidence>
<evidence type="ECO:0000259" key="1">
    <source>
        <dbReference type="PROSITE" id="PS50006"/>
    </source>
</evidence>
<dbReference type="InterPro" id="IPR008984">
    <property type="entry name" value="SMAD_FHA_dom_sf"/>
</dbReference>
<sequence length="128" mass="14095">MIQATHVITLILLQPLQSIPAQNWAFEDNEPVIRIGRSADNHVVLYSAVVSRHHVELRRVENGWEVVSLGANGTYLDGEAIRQAPITDGAILRLARSGPQIQIRLGTPTEAHLTDAMSHNSSLTPRSF</sequence>
<dbReference type="STRING" id="211165.GCA_000317285_02099"/>
<dbReference type="SMART" id="SM00240">
    <property type="entry name" value="FHA"/>
    <property type="match status" value="1"/>
</dbReference>
<accession>A0A433N964</accession>
<dbReference type="PROSITE" id="PS50006">
    <property type="entry name" value="FHA_DOMAIN"/>
    <property type="match status" value="1"/>
</dbReference>
<dbReference type="AlphaFoldDB" id="A0A433N964"/>
<keyword evidence="3" id="KW-1185">Reference proteome</keyword>
<protein>
    <recommendedName>
        <fullName evidence="1">FHA domain-containing protein</fullName>
    </recommendedName>
</protein>
<name>A0A433N964_CHLFR</name>